<reference evidence="4" key="1">
    <citation type="journal article" date="2017" name="Genome Biol.">
        <title>Comparative genomics reveals high biological diversity and specific adaptations in the industrially and medically important fungal genus Aspergillus.</title>
        <authorList>
            <person name="de Vries R.P."/>
            <person name="Riley R."/>
            <person name="Wiebenga A."/>
            <person name="Aguilar-Osorio G."/>
            <person name="Amillis S."/>
            <person name="Uchima C.A."/>
            <person name="Anderluh G."/>
            <person name="Asadollahi M."/>
            <person name="Askin M."/>
            <person name="Barry K."/>
            <person name="Battaglia E."/>
            <person name="Bayram O."/>
            <person name="Benocci T."/>
            <person name="Braus-Stromeyer S.A."/>
            <person name="Caldana C."/>
            <person name="Canovas D."/>
            <person name="Cerqueira G.C."/>
            <person name="Chen F."/>
            <person name="Chen W."/>
            <person name="Choi C."/>
            <person name="Clum A."/>
            <person name="Dos Santos R.A."/>
            <person name="Damasio A.R."/>
            <person name="Diallinas G."/>
            <person name="Emri T."/>
            <person name="Fekete E."/>
            <person name="Flipphi M."/>
            <person name="Freyberg S."/>
            <person name="Gallo A."/>
            <person name="Gournas C."/>
            <person name="Habgood R."/>
            <person name="Hainaut M."/>
            <person name="Harispe M.L."/>
            <person name="Henrissat B."/>
            <person name="Hilden K.S."/>
            <person name="Hope R."/>
            <person name="Hossain A."/>
            <person name="Karabika E."/>
            <person name="Karaffa L."/>
            <person name="Karanyi Z."/>
            <person name="Krasevec N."/>
            <person name="Kuo A."/>
            <person name="Kusch H."/>
            <person name="LaButti K."/>
            <person name="Lagendijk E.L."/>
            <person name="Lapidus A."/>
            <person name="Levasseur A."/>
            <person name="Lindquist E."/>
            <person name="Lipzen A."/>
            <person name="Logrieco A.F."/>
            <person name="MacCabe A."/>
            <person name="Maekelae M.R."/>
            <person name="Malavazi I."/>
            <person name="Melin P."/>
            <person name="Meyer V."/>
            <person name="Mielnichuk N."/>
            <person name="Miskei M."/>
            <person name="Molnar A.P."/>
            <person name="Mule G."/>
            <person name="Ngan C.Y."/>
            <person name="Orejas M."/>
            <person name="Orosz E."/>
            <person name="Ouedraogo J.P."/>
            <person name="Overkamp K.M."/>
            <person name="Park H.-S."/>
            <person name="Perrone G."/>
            <person name="Piumi F."/>
            <person name="Punt P.J."/>
            <person name="Ram A.F."/>
            <person name="Ramon A."/>
            <person name="Rauscher S."/>
            <person name="Record E."/>
            <person name="Riano-Pachon D.M."/>
            <person name="Robert V."/>
            <person name="Roehrig J."/>
            <person name="Ruller R."/>
            <person name="Salamov A."/>
            <person name="Salih N.S."/>
            <person name="Samson R.A."/>
            <person name="Sandor E."/>
            <person name="Sanguinetti M."/>
            <person name="Schuetze T."/>
            <person name="Sepcic K."/>
            <person name="Shelest E."/>
            <person name="Sherlock G."/>
            <person name="Sophianopoulou V."/>
            <person name="Squina F.M."/>
            <person name="Sun H."/>
            <person name="Susca A."/>
            <person name="Todd R.B."/>
            <person name="Tsang A."/>
            <person name="Unkles S.E."/>
            <person name="van de Wiele N."/>
            <person name="van Rossen-Uffink D."/>
            <person name="Oliveira J.V."/>
            <person name="Vesth T.C."/>
            <person name="Visser J."/>
            <person name="Yu J.-H."/>
            <person name="Zhou M."/>
            <person name="Andersen M.R."/>
            <person name="Archer D.B."/>
            <person name="Baker S.E."/>
            <person name="Benoit I."/>
            <person name="Brakhage A.A."/>
            <person name="Braus G.H."/>
            <person name="Fischer R."/>
            <person name="Frisvad J.C."/>
            <person name="Goldman G.H."/>
            <person name="Houbraken J."/>
            <person name="Oakley B."/>
            <person name="Pocsi I."/>
            <person name="Scazzocchio C."/>
            <person name="Seiboth B."/>
            <person name="vanKuyk P.A."/>
            <person name="Wortman J."/>
            <person name="Dyer P.S."/>
            <person name="Grigoriev I.V."/>
        </authorList>
    </citation>
    <scope>NUCLEOTIDE SEQUENCE [LARGE SCALE GENOMIC DNA]</scope>
    <source>
        <strain evidence="4">CBS 583.65</strain>
    </source>
</reference>
<dbReference type="AlphaFoldDB" id="A0A1L9PN99"/>
<dbReference type="STRING" id="1036611.A0A1L9PN99"/>
<dbReference type="EMBL" id="KV878130">
    <property type="protein sequence ID" value="OJJ02991.1"/>
    <property type="molecule type" value="Genomic_DNA"/>
</dbReference>
<proteinExistence type="predicted"/>
<dbReference type="Pfam" id="PF07883">
    <property type="entry name" value="Cupin_2"/>
    <property type="match status" value="1"/>
</dbReference>
<evidence type="ECO:0000259" key="2">
    <source>
        <dbReference type="Pfam" id="PF07883"/>
    </source>
</evidence>
<dbReference type="PANTHER" id="PTHR36156">
    <property type="entry name" value="SLR2101 PROTEIN"/>
    <property type="match status" value="1"/>
</dbReference>
<evidence type="ECO:0000256" key="1">
    <source>
        <dbReference type="SAM" id="MobiDB-lite"/>
    </source>
</evidence>
<dbReference type="PANTHER" id="PTHR36156:SF2">
    <property type="entry name" value="CUPIN TYPE-2 DOMAIN-CONTAINING PROTEIN"/>
    <property type="match status" value="1"/>
</dbReference>
<feature type="region of interest" description="Disordered" evidence="1">
    <location>
        <begin position="1"/>
        <end position="50"/>
    </location>
</feature>
<evidence type="ECO:0000313" key="3">
    <source>
        <dbReference type="EMBL" id="OJJ02991.1"/>
    </source>
</evidence>
<feature type="compositionally biased region" description="Polar residues" evidence="1">
    <location>
        <begin position="11"/>
        <end position="28"/>
    </location>
</feature>
<dbReference type="SUPFAM" id="SSF51182">
    <property type="entry name" value="RmlC-like cupins"/>
    <property type="match status" value="1"/>
</dbReference>
<dbReference type="InterPro" id="IPR011051">
    <property type="entry name" value="RmlC_Cupin_sf"/>
</dbReference>
<dbReference type="VEuPathDB" id="FungiDB:ASPVEDRAFT_712532"/>
<protein>
    <recommendedName>
        <fullName evidence="2">Cupin type-2 domain-containing protein</fullName>
    </recommendedName>
</protein>
<name>A0A1L9PN99_ASPVE</name>
<dbReference type="CDD" id="cd02231">
    <property type="entry name" value="cupin_BLL6423-like"/>
    <property type="match status" value="1"/>
</dbReference>
<dbReference type="InterPro" id="IPR047142">
    <property type="entry name" value="OryJ/VirC-like"/>
</dbReference>
<dbReference type="Gene3D" id="2.60.120.10">
    <property type="entry name" value="Jelly Rolls"/>
    <property type="match status" value="1"/>
</dbReference>
<accession>A0A1L9PN99</accession>
<keyword evidence="4" id="KW-1185">Reference proteome</keyword>
<dbReference type="InterPro" id="IPR014710">
    <property type="entry name" value="RmlC-like_jellyroll"/>
</dbReference>
<gene>
    <name evidence="3" type="ORF">ASPVEDRAFT_712532</name>
</gene>
<sequence length="166" mass="18214">MAYNSRGRFPQGQQFVTYHNGSGVATTSRRTEEPSTPFGDGSIGTPLWSASESPADISRRAINQLPDISAASSGSFFTTYDIPPGYDGPFHRSVTLDYVLVFRGIVTLTMEDGSQVTLAEGDTVVQQGTMHKWSNQEDSWARMVTVMVSAHPPVVAGREMQPHWPY</sequence>
<dbReference type="RefSeq" id="XP_040668753.1">
    <property type="nucleotide sequence ID" value="XM_040816103.1"/>
</dbReference>
<evidence type="ECO:0000313" key="4">
    <source>
        <dbReference type="Proteomes" id="UP000184073"/>
    </source>
</evidence>
<dbReference type="GeneID" id="63731614"/>
<organism evidence="3 4">
    <name type="scientific">Aspergillus versicolor CBS 583.65</name>
    <dbReference type="NCBI Taxonomy" id="1036611"/>
    <lineage>
        <taxon>Eukaryota</taxon>
        <taxon>Fungi</taxon>
        <taxon>Dikarya</taxon>
        <taxon>Ascomycota</taxon>
        <taxon>Pezizomycotina</taxon>
        <taxon>Eurotiomycetes</taxon>
        <taxon>Eurotiomycetidae</taxon>
        <taxon>Eurotiales</taxon>
        <taxon>Aspergillaceae</taxon>
        <taxon>Aspergillus</taxon>
        <taxon>Aspergillus subgen. Nidulantes</taxon>
    </lineage>
</organism>
<dbReference type="Proteomes" id="UP000184073">
    <property type="component" value="Unassembled WGS sequence"/>
</dbReference>
<feature type="domain" description="Cupin type-2" evidence="2">
    <location>
        <begin position="80"/>
        <end position="146"/>
    </location>
</feature>
<dbReference type="InterPro" id="IPR013096">
    <property type="entry name" value="Cupin_2"/>
</dbReference>
<dbReference type="OrthoDB" id="5840532at2759"/>